<name>A0A165LGT0_9APHY</name>
<keyword evidence="2" id="KW-1133">Transmembrane helix</keyword>
<feature type="compositionally biased region" description="Low complexity" evidence="1">
    <location>
        <begin position="147"/>
        <end position="159"/>
    </location>
</feature>
<proteinExistence type="predicted"/>
<sequence>MRTSRRMIQIPASALTLTLTSVTKMTITVLPVVSALIFYSTPAQAYCSYYYGCGNRVTGGGIAGIVVACVVFFLLLLACCMMGMRRRRTYYNNGGQGTWYPVSRGGVFPAGPPPDAEAGYNSRQQPAGWNANAPPASGNRRMGWLNSGFAPSGAPSGSANHWYSEGPGAVPPPYEAKQPQYAPPPGEPPAAYVPR</sequence>
<dbReference type="STRING" id="1314783.A0A165LGT0"/>
<keyword evidence="2" id="KW-0472">Membrane</keyword>
<dbReference type="EMBL" id="KV429130">
    <property type="protein sequence ID" value="KZT64399.1"/>
    <property type="molecule type" value="Genomic_DNA"/>
</dbReference>
<keyword evidence="2" id="KW-0812">Transmembrane</keyword>
<organism evidence="3 4">
    <name type="scientific">Daedalea quercina L-15889</name>
    <dbReference type="NCBI Taxonomy" id="1314783"/>
    <lineage>
        <taxon>Eukaryota</taxon>
        <taxon>Fungi</taxon>
        <taxon>Dikarya</taxon>
        <taxon>Basidiomycota</taxon>
        <taxon>Agaricomycotina</taxon>
        <taxon>Agaricomycetes</taxon>
        <taxon>Polyporales</taxon>
        <taxon>Fomitopsis</taxon>
    </lineage>
</organism>
<dbReference type="AlphaFoldDB" id="A0A165LGT0"/>
<evidence type="ECO:0000256" key="2">
    <source>
        <dbReference type="SAM" id="Phobius"/>
    </source>
</evidence>
<evidence type="ECO:0000256" key="1">
    <source>
        <dbReference type="SAM" id="MobiDB-lite"/>
    </source>
</evidence>
<keyword evidence="4" id="KW-1185">Reference proteome</keyword>
<evidence type="ECO:0000313" key="4">
    <source>
        <dbReference type="Proteomes" id="UP000076727"/>
    </source>
</evidence>
<gene>
    <name evidence="3" type="ORF">DAEQUDRAFT_732707</name>
</gene>
<feature type="region of interest" description="Disordered" evidence="1">
    <location>
        <begin position="113"/>
        <end position="133"/>
    </location>
</feature>
<evidence type="ECO:0000313" key="3">
    <source>
        <dbReference type="EMBL" id="KZT64399.1"/>
    </source>
</evidence>
<dbReference type="OrthoDB" id="2798391at2759"/>
<feature type="transmembrane region" description="Helical" evidence="2">
    <location>
        <begin position="61"/>
        <end position="84"/>
    </location>
</feature>
<protein>
    <submittedName>
        <fullName evidence="3">Uncharacterized protein</fullName>
    </submittedName>
</protein>
<reference evidence="3 4" key="1">
    <citation type="journal article" date="2016" name="Mol. Biol. Evol.">
        <title>Comparative Genomics of Early-Diverging Mushroom-Forming Fungi Provides Insights into the Origins of Lignocellulose Decay Capabilities.</title>
        <authorList>
            <person name="Nagy L.G."/>
            <person name="Riley R."/>
            <person name="Tritt A."/>
            <person name="Adam C."/>
            <person name="Daum C."/>
            <person name="Floudas D."/>
            <person name="Sun H."/>
            <person name="Yadav J.S."/>
            <person name="Pangilinan J."/>
            <person name="Larsson K.H."/>
            <person name="Matsuura K."/>
            <person name="Barry K."/>
            <person name="Labutti K."/>
            <person name="Kuo R."/>
            <person name="Ohm R.A."/>
            <person name="Bhattacharya S.S."/>
            <person name="Shirouzu T."/>
            <person name="Yoshinaga Y."/>
            <person name="Martin F.M."/>
            <person name="Grigoriev I.V."/>
            <person name="Hibbett D.S."/>
        </authorList>
    </citation>
    <scope>NUCLEOTIDE SEQUENCE [LARGE SCALE GENOMIC DNA]</scope>
    <source>
        <strain evidence="3 4">L-15889</strain>
    </source>
</reference>
<feature type="region of interest" description="Disordered" evidence="1">
    <location>
        <begin position="147"/>
        <end position="195"/>
    </location>
</feature>
<dbReference type="Proteomes" id="UP000076727">
    <property type="component" value="Unassembled WGS sequence"/>
</dbReference>
<accession>A0A165LGT0</accession>